<dbReference type="Gene3D" id="3.30.40.10">
    <property type="entry name" value="Zinc/RING finger domain, C3HC4 (zinc finger)"/>
    <property type="match status" value="1"/>
</dbReference>
<dbReference type="PROSITE" id="PS50119">
    <property type="entry name" value="ZF_BBOX"/>
    <property type="match status" value="1"/>
</dbReference>
<dbReference type="Pfam" id="PF13445">
    <property type="entry name" value="zf-RING_UBOX"/>
    <property type="match status" value="1"/>
</dbReference>
<dbReference type="InterPro" id="IPR017907">
    <property type="entry name" value="Znf_RING_CS"/>
</dbReference>
<dbReference type="AlphaFoldDB" id="A0A670ZR51"/>
<dbReference type="Pfam" id="PF13765">
    <property type="entry name" value="PRY"/>
    <property type="match status" value="1"/>
</dbReference>
<dbReference type="SMART" id="SM00589">
    <property type="entry name" value="PRY"/>
    <property type="match status" value="1"/>
</dbReference>
<dbReference type="InterPro" id="IPR003877">
    <property type="entry name" value="SPRY_dom"/>
</dbReference>
<dbReference type="InterPro" id="IPR027370">
    <property type="entry name" value="Znf-RING_euk"/>
</dbReference>
<evidence type="ECO:0000259" key="9">
    <source>
        <dbReference type="PROSITE" id="PS50119"/>
    </source>
</evidence>
<dbReference type="Pfam" id="PF00643">
    <property type="entry name" value="zf-B_box"/>
    <property type="match status" value="1"/>
</dbReference>
<dbReference type="Ensembl" id="ENSPTXT00000025979.1">
    <property type="protein sequence ID" value="ENSPTXP00000025205.1"/>
    <property type="gene ID" value="ENSPTXG00000017565.1"/>
</dbReference>
<dbReference type="PANTHER" id="PTHR24103">
    <property type="entry name" value="E3 UBIQUITIN-PROTEIN LIGASE TRIM"/>
    <property type="match status" value="1"/>
</dbReference>
<dbReference type="Gene3D" id="2.60.120.920">
    <property type="match status" value="1"/>
</dbReference>
<dbReference type="SUPFAM" id="SSF57845">
    <property type="entry name" value="B-box zinc-binding domain"/>
    <property type="match status" value="1"/>
</dbReference>
<dbReference type="InterPro" id="IPR003879">
    <property type="entry name" value="Butyrophylin_SPRY"/>
</dbReference>
<dbReference type="InterPro" id="IPR043136">
    <property type="entry name" value="B30.2/SPRY_sf"/>
</dbReference>
<name>A0A670ZR51_PSETE</name>
<dbReference type="SUPFAM" id="SSF57850">
    <property type="entry name" value="RING/U-box"/>
    <property type="match status" value="1"/>
</dbReference>
<keyword evidence="4 7" id="KW-0863">Zinc-finger</keyword>
<evidence type="ECO:0000256" key="5">
    <source>
        <dbReference type="ARBA" id="ARBA00022833"/>
    </source>
</evidence>
<dbReference type="PROSITE" id="PS50188">
    <property type="entry name" value="B302_SPRY"/>
    <property type="match status" value="1"/>
</dbReference>
<dbReference type="InterPro" id="IPR000315">
    <property type="entry name" value="Znf_B-box"/>
</dbReference>
<dbReference type="Proteomes" id="UP000472273">
    <property type="component" value="Unplaced"/>
</dbReference>
<keyword evidence="3" id="KW-0479">Metal-binding</keyword>
<organism evidence="11 12">
    <name type="scientific">Pseudonaja textilis</name>
    <name type="common">Eastern brown snake</name>
    <dbReference type="NCBI Taxonomy" id="8673"/>
    <lineage>
        <taxon>Eukaryota</taxon>
        <taxon>Metazoa</taxon>
        <taxon>Chordata</taxon>
        <taxon>Craniata</taxon>
        <taxon>Vertebrata</taxon>
        <taxon>Euteleostomi</taxon>
        <taxon>Lepidosauria</taxon>
        <taxon>Squamata</taxon>
        <taxon>Bifurcata</taxon>
        <taxon>Unidentata</taxon>
        <taxon>Episquamata</taxon>
        <taxon>Toxicofera</taxon>
        <taxon>Serpentes</taxon>
        <taxon>Colubroidea</taxon>
        <taxon>Elapidae</taxon>
        <taxon>Hydrophiinae</taxon>
        <taxon>Pseudonaja</taxon>
    </lineage>
</organism>
<dbReference type="CDD" id="cd12888">
    <property type="entry name" value="SPRY_PRY_TRIM7_like"/>
    <property type="match status" value="1"/>
</dbReference>
<accession>A0A670ZR51</accession>
<evidence type="ECO:0000256" key="2">
    <source>
        <dbReference type="ARBA" id="ARBA00022699"/>
    </source>
</evidence>
<evidence type="ECO:0000313" key="11">
    <source>
        <dbReference type="Ensembl" id="ENSPTXP00000025205.1"/>
    </source>
</evidence>
<keyword evidence="12" id="KW-1185">Reference proteome</keyword>
<feature type="domain" description="RING-type" evidence="8">
    <location>
        <begin position="24"/>
        <end position="65"/>
    </location>
</feature>
<evidence type="ECO:0000256" key="3">
    <source>
        <dbReference type="ARBA" id="ARBA00022723"/>
    </source>
</evidence>
<evidence type="ECO:0000313" key="12">
    <source>
        <dbReference type="Proteomes" id="UP000472273"/>
    </source>
</evidence>
<dbReference type="Gene3D" id="3.30.160.60">
    <property type="entry name" value="Classic Zinc Finger"/>
    <property type="match status" value="1"/>
</dbReference>
<evidence type="ECO:0000256" key="6">
    <source>
        <dbReference type="ARBA" id="ARBA00034460"/>
    </source>
</evidence>
<dbReference type="PROSITE" id="PS00518">
    <property type="entry name" value="ZF_RING_1"/>
    <property type="match status" value="1"/>
</dbReference>
<feature type="domain" description="B box-type" evidence="9">
    <location>
        <begin position="98"/>
        <end position="139"/>
    </location>
</feature>
<sequence>MKGLRALSCPISHITYILRRELTCSICFKSFFNPITLACGHNFCHACLVSYWGQFPIETACPRCQVKIPRLNFIPNVQLANITKLVEELNVDIKKITAEGHVCQKHPPTLQAFCRNELVLFCSRCDLSREHLTHDVVPVAEAAQEYKVGIFDRRCPCQFFPLSICCLQELIETERQFVITEFNAIRQFLEEQENFLLLKVLENLEKGMLWKKAKHAAILFREVSAFDEVIQTVKEKCQQSAVELLQVRDSKIGTKTPERTASPRSGLSNSWPAAQMRHMLAMPTSGLTKGEKIVIPNVTLDPDTAHPKLILSEDLKRCWLGRKSQNLVNDDKRFDLMPCVLGRKMFVTGRHYWDVAVENEGDWAVGVARSSMKRKGIEAFRNMEGIWAMAKCCGRFWVYMNPPVLVSDPMRWKIKKIRVSLNYAGGRVAFCDIERGNLLHAFSLTSYFGEPIHPFFWIGRKTRLSLCP</sequence>
<dbReference type="SMART" id="SM00449">
    <property type="entry name" value="SPRY"/>
    <property type="match status" value="1"/>
</dbReference>
<dbReference type="SMART" id="SM00184">
    <property type="entry name" value="RING"/>
    <property type="match status" value="1"/>
</dbReference>
<reference evidence="11" key="1">
    <citation type="submission" date="2025-08" db="UniProtKB">
        <authorList>
            <consortium name="Ensembl"/>
        </authorList>
    </citation>
    <scope>IDENTIFICATION</scope>
</reference>
<reference evidence="11" key="2">
    <citation type="submission" date="2025-09" db="UniProtKB">
        <authorList>
            <consortium name="Ensembl"/>
        </authorList>
    </citation>
    <scope>IDENTIFICATION</scope>
</reference>
<dbReference type="InterPro" id="IPR001870">
    <property type="entry name" value="B30.2/SPRY"/>
</dbReference>
<dbReference type="InterPro" id="IPR013083">
    <property type="entry name" value="Znf_RING/FYVE/PHD"/>
</dbReference>
<dbReference type="GO" id="GO:0008270">
    <property type="term" value="F:zinc ion binding"/>
    <property type="evidence" value="ECO:0007669"/>
    <property type="project" value="UniProtKB-KW"/>
</dbReference>
<evidence type="ECO:0000259" key="10">
    <source>
        <dbReference type="PROSITE" id="PS50188"/>
    </source>
</evidence>
<evidence type="ECO:0000259" key="8">
    <source>
        <dbReference type="PROSITE" id="PS50089"/>
    </source>
</evidence>
<comment type="similarity">
    <text evidence="1">Belongs to the ohanin/vespryn family.</text>
</comment>
<proteinExistence type="inferred from homology"/>
<evidence type="ECO:0000256" key="7">
    <source>
        <dbReference type="PROSITE-ProRule" id="PRU00024"/>
    </source>
</evidence>
<dbReference type="InterPro" id="IPR013320">
    <property type="entry name" value="ConA-like_dom_sf"/>
</dbReference>
<dbReference type="InterPro" id="IPR001841">
    <property type="entry name" value="Znf_RING"/>
</dbReference>
<dbReference type="PRINTS" id="PR01407">
    <property type="entry name" value="BUTYPHLNCDUF"/>
</dbReference>
<dbReference type="InterPro" id="IPR006574">
    <property type="entry name" value="PRY"/>
</dbReference>
<dbReference type="Pfam" id="PF00622">
    <property type="entry name" value="SPRY"/>
    <property type="match status" value="1"/>
</dbReference>
<dbReference type="OMA" id="KEYKGLM"/>
<evidence type="ECO:0000256" key="4">
    <source>
        <dbReference type="ARBA" id="ARBA00022771"/>
    </source>
</evidence>
<keyword evidence="2" id="KW-0528">Neurotoxin</keyword>
<dbReference type="SUPFAM" id="SSF49899">
    <property type="entry name" value="Concanavalin A-like lectins/glucanases"/>
    <property type="match status" value="1"/>
</dbReference>
<protein>
    <recommendedName>
        <fullName evidence="13">Zinc finger protein RFP-like</fullName>
    </recommendedName>
</protein>
<keyword evidence="2" id="KW-0800">Toxin</keyword>
<evidence type="ECO:0000256" key="1">
    <source>
        <dbReference type="ARBA" id="ARBA00009651"/>
    </source>
</evidence>
<dbReference type="GeneTree" id="ENSGT01030000234669"/>
<dbReference type="PROSITE" id="PS50089">
    <property type="entry name" value="ZF_RING_2"/>
    <property type="match status" value="1"/>
</dbReference>
<comment type="function">
    <text evidence="6">Neurotoxin that produces dose-dependent hypolocomotion and hyperalgesia in mice. May directly act on the central nervous system, as it is 6500-fold more potent when administered intracerebroventricularly than intraperitoneal.</text>
</comment>
<dbReference type="InterPro" id="IPR050143">
    <property type="entry name" value="TRIM/RBCC"/>
</dbReference>
<feature type="domain" description="B30.2/SPRY" evidence="10">
    <location>
        <begin position="277"/>
        <end position="468"/>
    </location>
</feature>
<keyword evidence="5" id="KW-0862">Zinc</keyword>
<evidence type="ECO:0008006" key="13">
    <source>
        <dbReference type="Google" id="ProtNLM"/>
    </source>
</evidence>